<dbReference type="Proteomes" id="UP000698752">
    <property type="component" value="Unassembled WGS sequence"/>
</dbReference>
<keyword evidence="3" id="KW-1185">Reference proteome</keyword>
<feature type="chain" id="PRO_5045445049" evidence="1">
    <location>
        <begin position="21"/>
        <end position="347"/>
    </location>
</feature>
<evidence type="ECO:0000313" key="3">
    <source>
        <dbReference type="Proteomes" id="UP000698752"/>
    </source>
</evidence>
<protein>
    <submittedName>
        <fullName evidence="2">Uncharacterized protein</fullName>
    </submittedName>
</protein>
<organism evidence="2 3">
    <name type="scientific">Neoroseomonas terrae</name>
    <dbReference type="NCBI Taxonomy" id="424799"/>
    <lineage>
        <taxon>Bacteria</taxon>
        <taxon>Pseudomonadati</taxon>
        <taxon>Pseudomonadota</taxon>
        <taxon>Alphaproteobacteria</taxon>
        <taxon>Acetobacterales</taxon>
        <taxon>Acetobacteraceae</taxon>
        <taxon>Neoroseomonas</taxon>
    </lineage>
</organism>
<evidence type="ECO:0000256" key="1">
    <source>
        <dbReference type="SAM" id="SignalP"/>
    </source>
</evidence>
<sequence>MPLVAWIALLGVLPLAQARAQRSETVALVMPDGRCVVRIVSAETIAAATAAMGRAAEDSGALMQRLAADAAAARFAAARERVPAFGAWAFDWVQSYINSFRMLGAMLRSVADSAAEGDVVRAEALVQRMAAPMRFAFHQRVLAPAGMADGLATDAAHAAAMLEIFWARGLTEAVRPILDARAGSGPATAPRLDLATAVRGVADDLAAAVVPVASDSGVEPGSDPTSVLTQSMRPMAARLSAVALRASEAGSLLAAGGALGFAMGGASGFLIGTAGGIGAYWAIDWGLNRVDSALNRADFEARALDAIARAEAAFVAGLDGTARAAIAVRLPSVTTQPAGCPLPVAGR</sequence>
<dbReference type="RefSeq" id="WP_211867411.1">
    <property type="nucleotide sequence ID" value="NZ_JAAEDI010000006.1"/>
</dbReference>
<dbReference type="EMBL" id="JAAEDI010000006">
    <property type="protein sequence ID" value="MBR0649433.1"/>
    <property type="molecule type" value="Genomic_DNA"/>
</dbReference>
<feature type="signal peptide" evidence="1">
    <location>
        <begin position="1"/>
        <end position="20"/>
    </location>
</feature>
<comment type="caution">
    <text evidence="2">The sequence shown here is derived from an EMBL/GenBank/DDBJ whole genome shotgun (WGS) entry which is preliminary data.</text>
</comment>
<name>A0ABS5EEJ3_9PROT</name>
<accession>A0ABS5EEJ3</accession>
<evidence type="ECO:0000313" key="2">
    <source>
        <dbReference type="EMBL" id="MBR0649433.1"/>
    </source>
</evidence>
<gene>
    <name evidence="2" type="ORF">GXW78_07145</name>
</gene>
<proteinExistence type="predicted"/>
<reference evidence="3" key="1">
    <citation type="journal article" date="2021" name="Syst. Appl. Microbiol.">
        <title>Roseomonas hellenica sp. nov., isolated from roots of wild-growing Alkanna tinctoria.</title>
        <authorList>
            <person name="Rat A."/>
            <person name="Naranjo H.D."/>
            <person name="Lebbe L."/>
            <person name="Cnockaert M."/>
            <person name="Krigas N."/>
            <person name="Grigoriadou K."/>
            <person name="Maloupa E."/>
            <person name="Willems A."/>
        </authorList>
    </citation>
    <scope>NUCLEOTIDE SEQUENCE [LARGE SCALE GENOMIC DNA]</scope>
    <source>
        <strain evidence="3">LMG 31159</strain>
    </source>
</reference>
<keyword evidence="1" id="KW-0732">Signal</keyword>